<organism evidence="5 6">
    <name type="scientific">Geoglobus acetivorans</name>
    <dbReference type="NCBI Taxonomy" id="565033"/>
    <lineage>
        <taxon>Archaea</taxon>
        <taxon>Methanobacteriati</taxon>
        <taxon>Methanobacteriota</taxon>
        <taxon>Archaeoglobi</taxon>
        <taxon>Archaeoglobales</taxon>
        <taxon>Archaeoglobaceae</taxon>
        <taxon>Geoglobus</taxon>
    </lineage>
</organism>
<evidence type="ECO:0000256" key="1">
    <source>
        <dbReference type="ARBA" id="ARBA00022741"/>
    </source>
</evidence>
<dbReference type="Proteomes" id="UP001492541">
    <property type="component" value="Chromosome"/>
</dbReference>
<dbReference type="PRINTS" id="PR01868">
    <property type="entry name" value="ABCEFAMILY"/>
</dbReference>
<dbReference type="EMBL" id="CP087714">
    <property type="protein sequence ID" value="XAT63959.1"/>
    <property type="molecule type" value="Genomic_DNA"/>
</dbReference>
<evidence type="ECO:0000259" key="4">
    <source>
        <dbReference type="PROSITE" id="PS51379"/>
    </source>
</evidence>
<feature type="domain" description="4Fe-4S ferredoxin-type" evidence="4">
    <location>
        <begin position="40"/>
        <end position="69"/>
    </location>
</feature>
<dbReference type="PANTHER" id="PTHR19248">
    <property type="entry name" value="ATP-BINDING TRANSPORT PROTEIN-RELATED"/>
    <property type="match status" value="1"/>
</dbReference>
<name>A0ABZ3H483_GEOAI</name>
<dbReference type="InterPro" id="IPR017896">
    <property type="entry name" value="4Fe4S_Fe-S-bd"/>
</dbReference>
<evidence type="ECO:0000313" key="5">
    <source>
        <dbReference type="EMBL" id="XAT63959.1"/>
    </source>
</evidence>
<dbReference type="Gene3D" id="3.40.50.300">
    <property type="entry name" value="P-loop containing nucleotide triphosphate hydrolases"/>
    <property type="match status" value="2"/>
</dbReference>
<dbReference type="RefSeq" id="WP_193808598.1">
    <property type="nucleotide sequence ID" value="NZ_CP087714.1"/>
</dbReference>
<dbReference type="PROSITE" id="PS00198">
    <property type="entry name" value="4FE4S_FER_1"/>
    <property type="match status" value="1"/>
</dbReference>
<dbReference type="InterPro" id="IPR003593">
    <property type="entry name" value="AAA+_ATPase"/>
</dbReference>
<dbReference type="InterPro" id="IPR003439">
    <property type="entry name" value="ABC_transporter-like_ATP-bd"/>
</dbReference>
<dbReference type="InterPro" id="IPR013283">
    <property type="entry name" value="RLI1"/>
</dbReference>
<sequence>MSLRIAVVDRERCQPKKCGQECLKYCPVVRTGGEAIVIEEKAIISEELCQGCGICVKKCPFGAITIVGLPSQLEGHEVHRYGKNGFVLYNLPIPRKGHVVGILGPNGTGKSTALKILSGQLIPNLGKEKADWDEVLDRFQGTELFDYLKSLADGGVRVSVKPQYIEGIPKVYRGKAIDLLSKVDERGELDEYIGKLNLTNAVNRDIKDLSGGELQRVAIAACLLRDADFYFLDEITSYLDIYQRIESAKVVREVAEKRPVMIVEHDLAILDMLADYVHISYGEPAVYGVITNAKGVRVGINQYLRGHLAEENIRIREKEIEFEIFQPSEGVQEDILIEYPAFRKSFENFTLEAEKGDFRVGEVVGVLGPNATGKSTFVKVLAGVLEDDEKKVDLDVKVSYKPQYVKGDISMPVISFLRSINPMVESSYYRTEYIKPLQLEKILEKNIDELSGGELQRVAIAACLLRDADFYLLDEPSAHLDVEQRTEVARILKRFAMNNSKTVLVVDHDIYLVDMLSDRVMVFEGEPGKRGVARKPASLRDGMNRFLRNLDITFRRDEETKRPRINKPESRLDREQKTAGEYYYYVREN</sequence>
<dbReference type="InterPro" id="IPR007209">
    <property type="entry name" value="RNaseL-inhib-like_metal-bd_dom"/>
</dbReference>
<proteinExistence type="predicted"/>
<keyword evidence="6" id="KW-1185">Reference proteome</keyword>
<dbReference type="SUPFAM" id="SSF52540">
    <property type="entry name" value="P-loop containing nucleoside triphosphate hydrolases"/>
    <property type="match status" value="2"/>
</dbReference>
<feature type="domain" description="ABC transporter" evidence="3">
    <location>
        <begin position="73"/>
        <end position="306"/>
    </location>
</feature>
<dbReference type="PROSITE" id="PS00211">
    <property type="entry name" value="ABC_TRANSPORTER_1"/>
    <property type="match status" value="3"/>
</dbReference>
<dbReference type="Pfam" id="PF04068">
    <property type="entry name" value="Fer4_RLI"/>
    <property type="match status" value="1"/>
</dbReference>
<evidence type="ECO:0000256" key="2">
    <source>
        <dbReference type="ARBA" id="ARBA00022840"/>
    </source>
</evidence>
<dbReference type="InterPro" id="IPR027417">
    <property type="entry name" value="P-loop_NTPase"/>
</dbReference>
<dbReference type="SUPFAM" id="SSF54862">
    <property type="entry name" value="4Fe-4S ferredoxins"/>
    <property type="match status" value="1"/>
</dbReference>
<dbReference type="NCBIfam" id="NF009945">
    <property type="entry name" value="PRK13409.1"/>
    <property type="match status" value="1"/>
</dbReference>
<protein>
    <submittedName>
        <fullName evidence="5">Ribosome biogenesis/translation initiation ATPase RLI</fullName>
    </submittedName>
</protein>
<reference evidence="5 6" key="1">
    <citation type="submission" date="2021-11" db="EMBL/GenBank/DDBJ databases">
        <title>Whole genome of Geoglobus acetivorans.</title>
        <authorList>
            <person name="Liu D."/>
        </authorList>
    </citation>
    <scope>NUCLEOTIDE SEQUENCE [LARGE SCALE GENOMIC DNA]</scope>
    <source>
        <strain evidence="5 6">SBH6</strain>
    </source>
</reference>
<evidence type="ECO:0000259" key="3">
    <source>
        <dbReference type="PROSITE" id="PS50893"/>
    </source>
</evidence>
<dbReference type="SMART" id="SM00382">
    <property type="entry name" value="AAA"/>
    <property type="match status" value="2"/>
</dbReference>
<dbReference type="InterPro" id="IPR017871">
    <property type="entry name" value="ABC_transporter-like_CS"/>
</dbReference>
<keyword evidence="1" id="KW-0547">Nucleotide-binding</keyword>
<keyword evidence="2" id="KW-0067">ATP-binding</keyword>
<dbReference type="Pfam" id="PF00037">
    <property type="entry name" value="Fer4"/>
    <property type="match status" value="1"/>
</dbReference>
<dbReference type="PROSITE" id="PS51379">
    <property type="entry name" value="4FE4S_FER_2"/>
    <property type="match status" value="1"/>
</dbReference>
<dbReference type="Pfam" id="PF00005">
    <property type="entry name" value="ABC_tran"/>
    <property type="match status" value="2"/>
</dbReference>
<dbReference type="PROSITE" id="PS50893">
    <property type="entry name" value="ABC_TRANSPORTER_2"/>
    <property type="match status" value="2"/>
</dbReference>
<evidence type="ECO:0000313" key="6">
    <source>
        <dbReference type="Proteomes" id="UP001492541"/>
    </source>
</evidence>
<gene>
    <name evidence="5" type="ORF">LPQ35_00940</name>
</gene>
<accession>A0ABZ3H483</accession>
<feature type="domain" description="ABC transporter" evidence="3">
    <location>
        <begin position="331"/>
        <end position="550"/>
    </location>
</feature>
<dbReference type="GeneID" id="90448207"/>
<dbReference type="InterPro" id="IPR017900">
    <property type="entry name" value="4Fe4S_Fe_S_CS"/>
</dbReference>